<feature type="region of interest" description="Disordered" evidence="10">
    <location>
        <begin position="539"/>
        <end position="563"/>
    </location>
</feature>
<comment type="subcellular location">
    <subcellularLocation>
        <location evidence="1 9">Nucleus</location>
    </subcellularLocation>
</comment>
<feature type="region of interest" description="Disordered" evidence="10">
    <location>
        <begin position="1"/>
        <end position="27"/>
    </location>
</feature>
<dbReference type="Proteomes" id="UP000008311">
    <property type="component" value="Unassembled WGS sequence"/>
</dbReference>
<dbReference type="InterPro" id="IPR011006">
    <property type="entry name" value="CheY-like_superfamily"/>
</dbReference>
<dbReference type="InterPro" id="IPR001789">
    <property type="entry name" value="Sig_transdc_resp-reg_receiver"/>
</dbReference>
<dbReference type="SUPFAM" id="SSF52172">
    <property type="entry name" value="CheY-like"/>
    <property type="match status" value="1"/>
</dbReference>
<dbReference type="InParanoid" id="B9SEL0"/>
<evidence type="ECO:0000256" key="8">
    <source>
        <dbReference type="PROSITE-ProRule" id="PRU00169"/>
    </source>
</evidence>
<evidence type="ECO:0000256" key="1">
    <source>
        <dbReference type="ARBA" id="ARBA00004123"/>
    </source>
</evidence>
<protein>
    <recommendedName>
        <fullName evidence="15">Sensory transduction histidine kinase</fullName>
    </recommendedName>
</protein>
<dbReference type="Gene3D" id="3.40.50.2300">
    <property type="match status" value="1"/>
</dbReference>
<evidence type="ECO:0000256" key="2">
    <source>
        <dbReference type="ARBA" id="ARBA00010330"/>
    </source>
</evidence>
<dbReference type="GO" id="GO:0009736">
    <property type="term" value="P:cytokinin-activated signaling pathway"/>
    <property type="evidence" value="ECO:0007669"/>
    <property type="project" value="InterPro"/>
</dbReference>
<dbReference type="Pfam" id="PF00072">
    <property type="entry name" value="Response_reg"/>
    <property type="match status" value="1"/>
</dbReference>
<feature type="compositionally biased region" description="Polar residues" evidence="10">
    <location>
        <begin position="553"/>
        <end position="563"/>
    </location>
</feature>
<feature type="domain" description="Response regulatory" evidence="11">
    <location>
        <begin position="45"/>
        <end position="163"/>
    </location>
</feature>
<feature type="compositionally biased region" description="Basic and acidic residues" evidence="10">
    <location>
        <begin position="1"/>
        <end position="16"/>
    </location>
</feature>
<evidence type="ECO:0000259" key="11">
    <source>
        <dbReference type="PROSITE" id="PS50110"/>
    </source>
</evidence>
<evidence type="ECO:0008006" key="15">
    <source>
        <dbReference type="Google" id="ProtNLM"/>
    </source>
</evidence>
<dbReference type="GO" id="GO:0005634">
    <property type="term" value="C:nucleus"/>
    <property type="evidence" value="ECO:0007669"/>
    <property type="project" value="UniProtKB-SubCell"/>
</dbReference>
<dbReference type="STRING" id="3988.B9SEL0"/>
<keyword evidence="5" id="KW-0090">Biological rhythms</keyword>
<evidence type="ECO:0000313" key="13">
    <source>
        <dbReference type="EMBL" id="EEF37964.1"/>
    </source>
</evidence>
<evidence type="ECO:0000256" key="9">
    <source>
        <dbReference type="PROSITE-ProRule" id="PRU00357"/>
    </source>
</evidence>
<evidence type="ECO:0000256" key="3">
    <source>
        <dbReference type="ARBA" id="ARBA00023012"/>
    </source>
</evidence>
<keyword evidence="3" id="KW-0902">Two-component regulatory system</keyword>
<organism evidence="13 14">
    <name type="scientific">Ricinus communis</name>
    <name type="common">Castor bean</name>
    <dbReference type="NCBI Taxonomy" id="3988"/>
    <lineage>
        <taxon>Eukaryota</taxon>
        <taxon>Viridiplantae</taxon>
        <taxon>Streptophyta</taxon>
        <taxon>Embryophyta</taxon>
        <taxon>Tracheophyta</taxon>
        <taxon>Spermatophyta</taxon>
        <taxon>Magnoliopsida</taxon>
        <taxon>eudicotyledons</taxon>
        <taxon>Gunneridae</taxon>
        <taxon>Pentapetalae</taxon>
        <taxon>rosids</taxon>
        <taxon>fabids</taxon>
        <taxon>Malpighiales</taxon>
        <taxon>Euphorbiaceae</taxon>
        <taxon>Acalyphoideae</taxon>
        <taxon>Acalypheae</taxon>
        <taxon>Ricinus</taxon>
    </lineage>
</organism>
<feature type="region of interest" description="Disordered" evidence="10">
    <location>
        <begin position="170"/>
        <end position="202"/>
    </location>
</feature>
<keyword evidence="4" id="KW-0805">Transcription regulation</keyword>
<gene>
    <name evidence="13" type="ORF">RCOM_0969830</name>
</gene>
<evidence type="ECO:0000256" key="5">
    <source>
        <dbReference type="ARBA" id="ARBA00023108"/>
    </source>
</evidence>
<dbReference type="PROSITE" id="PS51017">
    <property type="entry name" value="CCT"/>
    <property type="match status" value="1"/>
</dbReference>
<dbReference type="InterPro" id="IPR010402">
    <property type="entry name" value="CCT_domain"/>
</dbReference>
<sequence>MEVRTESETERKKEKEENEEEMEETNKKKKMVMRWEKLLPRMVLRVLLVEADDSTRQIIAALLRKCSYKVAAVPDGLKAWEMLKGKPHNIDLILTEVELPSISGYALLTLIMEHEICKNIPVIMMSSQDSVSTVYKCMMRGAADYLVKPIRKNELRNLWQHVWRRQSSLARENCPQEESVGQDTAEATSENNPESNHSSGDVARLQNNKDFEKGSDSQSSCTKPDLEAESAAVGNVREIFLPVWGPFILNDKTRHKDEARMDCGQKVLLHENDAGGSAVAACKDSNQMIVNEDVEPESQRTNAKITYEACDHNYFFVNSSKEAIDFMGASAGHKSSLDNTKSKFDFVPQLDLCLTRRHSSGFEIQVLEDTRTLRHSHASAFTRYSNRPLQSIHTTWASVPNQKEHGAYSEGKFSSNVGGYNSDVPGPPPSTARAIISLANGQTEESEKAISSTQQKVFPVNGVGFNNLCTSYGSMFSPIFCKQQSGASPIPSPSSGSQPEPNCKVNPFRQFNFISNSENLYDGLIQTANDTANRTLQKQDKELDPPEDRGHISPTTDQSATSSFYNGAASHLNMGYGSHSGSNSNVDQVANVRVAAERKNEESTLHNANSHRSIQREAALNKFRLKRKDRCYEKKVRYESRKKLAEQRPRVKGQFVRQAHPSAETDQ</sequence>
<feature type="compositionally biased region" description="Basic and acidic residues" evidence="10">
    <location>
        <begin position="539"/>
        <end position="551"/>
    </location>
</feature>
<comment type="caution">
    <text evidence="8">Lacks conserved residue(s) required for the propagation of feature annotation.</text>
</comment>
<dbReference type="eggNOG" id="KOG1601">
    <property type="taxonomic scope" value="Eukaryota"/>
</dbReference>
<dbReference type="SMART" id="SM00448">
    <property type="entry name" value="REC"/>
    <property type="match status" value="1"/>
</dbReference>
<dbReference type="InterPro" id="IPR045279">
    <property type="entry name" value="ARR-like"/>
</dbReference>
<reference evidence="14" key="1">
    <citation type="journal article" date="2010" name="Nat. Biotechnol.">
        <title>Draft genome sequence of the oilseed species Ricinus communis.</title>
        <authorList>
            <person name="Chan A.P."/>
            <person name="Crabtree J."/>
            <person name="Zhao Q."/>
            <person name="Lorenzi H."/>
            <person name="Orvis J."/>
            <person name="Puiu D."/>
            <person name="Melake-Berhan A."/>
            <person name="Jones K.M."/>
            <person name="Redman J."/>
            <person name="Chen G."/>
            <person name="Cahoon E.B."/>
            <person name="Gedil M."/>
            <person name="Stanke M."/>
            <person name="Haas B.J."/>
            <person name="Wortman J.R."/>
            <person name="Fraser-Liggett C.M."/>
            <person name="Ravel J."/>
            <person name="Rabinowicz P.D."/>
        </authorList>
    </citation>
    <scope>NUCLEOTIDE SEQUENCE [LARGE SCALE GENOMIC DNA]</scope>
    <source>
        <strain evidence="14">cv. Hale</strain>
    </source>
</reference>
<name>B9SEL0_RICCO</name>
<evidence type="ECO:0000256" key="4">
    <source>
        <dbReference type="ARBA" id="ARBA00023015"/>
    </source>
</evidence>
<keyword evidence="6" id="KW-0804">Transcription</keyword>
<accession>B9SEL0</accession>
<dbReference type="PANTHER" id="PTHR43874:SF220">
    <property type="entry name" value="TWO-COMPONENT RESPONSE REGULATOR-LIKE APRR5"/>
    <property type="match status" value="1"/>
</dbReference>
<feature type="compositionally biased region" description="Low complexity" evidence="10">
    <location>
        <begin position="484"/>
        <end position="501"/>
    </location>
</feature>
<feature type="region of interest" description="Disordered" evidence="10">
    <location>
        <begin position="641"/>
        <end position="667"/>
    </location>
</feature>
<dbReference type="AlphaFoldDB" id="B9SEL0"/>
<feature type="domain" description="CCT" evidence="12">
    <location>
        <begin position="616"/>
        <end position="658"/>
    </location>
</feature>
<evidence type="ECO:0000256" key="6">
    <source>
        <dbReference type="ARBA" id="ARBA00023163"/>
    </source>
</evidence>
<keyword evidence="7 9" id="KW-0539">Nucleus</keyword>
<dbReference type="Pfam" id="PF06203">
    <property type="entry name" value="CCT"/>
    <property type="match status" value="1"/>
</dbReference>
<dbReference type="EMBL" id="EQ973937">
    <property type="protein sequence ID" value="EEF37964.1"/>
    <property type="molecule type" value="Genomic_DNA"/>
</dbReference>
<proteinExistence type="inferred from homology"/>
<evidence type="ECO:0000256" key="10">
    <source>
        <dbReference type="SAM" id="MobiDB-lite"/>
    </source>
</evidence>
<feature type="compositionally biased region" description="Polar residues" evidence="10">
    <location>
        <begin position="179"/>
        <end position="199"/>
    </location>
</feature>
<keyword evidence="14" id="KW-1185">Reference proteome</keyword>
<dbReference type="CDD" id="cd17582">
    <property type="entry name" value="psREC_PRR"/>
    <property type="match status" value="1"/>
</dbReference>
<dbReference type="FunCoup" id="B9SEL0">
    <property type="interactions" value="51"/>
</dbReference>
<dbReference type="GO" id="GO:0000160">
    <property type="term" value="P:phosphorelay signal transduction system"/>
    <property type="evidence" value="ECO:0007669"/>
    <property type="project" value="UniProtKB-KW"/>
</dbReference>
<comment type="similarity">
    <text evidence="2">Belongs to the ARR-like family.</text>
</comment>
<dbReference type="PROSITE" id="PS50110">
    <property type="entry name" value="RESPONSE_REGULATORY"/>
    <property type="match status" value="1"/>
</dbReference>
<feature type="region of interest" description="Disordered" evidence="10">
    <location>
        <begin position="484"/>
        <end position="504"/>
    </location>
</feature>
<dbReference type="GO" id="GO:0048511">
    <property type="term" value="P:rhythmic process"/>
    <property type="evidence" value="ECO:0007669"/>
    <property type="project" value="UniProtKB-KW"/>
</dbReference>
<evidence type="ECO:0000259" key="12">
    <source>
        <dbReference type="PROSITE" id="PS51017"/>
    </source>
</evidence>
<evidence type="ECO:0000313" key="14">
    <source>
        <dbReference type="Proteomes" id="UP000008311"/>
    </source>
</evidence>
<evidence type="ECO:0000256" key="7">
    <source>
        <dbReference type="ARBA" id="ARBA00023242"/>
    </source>
</evidence>
<dbReference type="PANTHER" id="PTHR43874">
    <property type="entry name" value="TWO-COMPONENT RESPONSE REGULATOR"/>
    <property type="match status" value="1"/>
</dbReference>